<dbReference type="Proteomes" id="UP000005824">
    <property type="component" value="Unassembled WGS sequence"/>
</dbReference>
<evidence type="ECO:0000313" key="2">
    <source>
        <dbReference type="EMBL" id="EDY19324.1"/>
    </source>
</evidence>
<dbReference type="Pfam" id="PF13185">
    <property type="entry name" value="GAF_2"/>
    <property type="match status" value="1"/>
</dbReference>
<protein>
    <submittedName>
        <fullName evidence="2">Putative GAF sensor protein</fullName>
    </submittedName>
</protein>
<dbReference type="InterPro" id="IPR003018">
    <property type="entry name" value="GAF"/>
</dbReference>
<keyword evidence="3" id="KW-1185">Reference proteome</keyword>
<dbReference type="AlphaFoldDB" id="B4D284"/>
<dbReference type="InterPro" id="IPR029016">
    <property type="entry name" value="GAF-like_dom_sf"/>
</dbReference>
<reference evidence="2 3" key="1">
    <citation type="journal article" date="2011" name="J. Bacteriol.">
        <title>Genome sequence of Chthoniobacter flavus Ellin428, an aerobic heterotrophic soil bacterium.</title>
        <authorList>
            <person name="Kant R."/>
            <person name="van Passel M.W."/>
            <person name="Palva A."/>
            <person name="Lucas S."/>
            <person name="Lapidus A."/>
            <person name="Glavina Del Rio T."/>
            <person name="Dalin E."/>
            <person name="Tice H."/>
            <person name="Bruce D."/>
            <person name="Goodwin L."/>
            <person name="Pitluck S."/>
            <person name="Larimer F.W."/>
            <person name="Land M.L."/>
            <person name="Hauser L."/>
            <person name="Sangwan P."/>
            <person name="de Vos W.M."/>
            <person name="Janssen P.H."/>
            <person name="Smidt H."/>
        </authorList>
    </citation>
    <scope>NUCLEOTIDE SEQUENCE [LARGE SCALE GENOMIC DNA]</scope>
    <source>
        <strain evidence="2 3">Ellin428</strain>
    </source>
</reference>
<dbReference type="RefSeq" id="WP_006980334.1">
    <property type="nucleotide sequence ID" value="NZ_ABVL01000008.1"/>
</dbReference>
<feature type="domain" description="GAF" evidence="1">
    <location>
        <begin position="18"/>
        <end position="144"/>
    </location>
</feature>
<evidence type="ECO:0000259" key="1">
    <source>
        <dbReference type="Pfam" id="PF13185"/>
    </source>
</evidence>
<comment type="caution">
    <text evidence="2">The sequence shown here is derived from an EMBL/GenBank/DDBJ whole genome shotgun (WGS) entry which is preliminary data.</text>
</comment>
<dbReference type="InParanoid" id="B4D284"/>
<name>B4D284_9BACT</name>
<dbReference type="EMBL" id="ABVL01000008">
    <property type="protein sequence ID" value="EDY19324.1"/>
    <property type="molecule type" value="Genomic_DNA"/>
</dbReference>
<dbReference type="STRING" id="497964.CfE428DRAFT_3009"/>
<accession>B4D284</accession>
<evidence type="ECO:0000313" key="3">
    <source>
        <dbReference type="Proteomes" id="UP000005824"/>
    </source>
</evidence>
<dbReference type="eggNOG" id="COG2203">
    <property type="taxonomic scope" value="Bacteria"/>
</dbReference>
<sequence>MPLPSDLQSAVATGDLSTVLGAALIHFDCQAGTIHLLRDGVLKIAAHKNIPPPVVQIVETVPIGKGIAGLAAQRLEAVTICNLQTDNSGQAKPGAKATGMEGSLAVPMLAQGKLRGVIGIAKASAYDWPQAETDLLTQVAGALAERLPQE</sequence>
<proteinExistence type="predicted"/>
<dbReference type="SUPFAM" id="SSF55781">
    <property type="entry name" value="GAF domain-like"/>
    <property type="match status" value="1"/>
</dbReference>
<dbReference type="Gene3D" id="3.30.450.40">
    <property type="match status" value="1"/>
</dbReference>
<gene>
    <name evidence="2" type="ORF">CfE428DRAFT_3009</name>
</gene>
<organism evidence="2 3">
    <name type="scientific">Chthoniobacter flavus Ellin428</name>
    <dbReference type="NCBI Taxonomy" id="497964"/>
    <lineage>
        <taxon>Bacteria</taxon>
        <taxon>Pseudomonadati</taxon>
        <taxon>Verrucomicrobiota</taxon>
        <taxon>Spartobacteria</taxon>
        <taxon>Chthoniobacterales</taxon>
        <taxon>Chthoniobacteraceae</taxon>
        <taxon>Chthoniobacter</taxon>
    </lineage>
</organism>